<dbReference type="InterPro" id="IPR035927">
    <property type="entry name" value="DUSP-like_sf"/>
</dbReference>
<keyword evidence="10" id="KW-0539">Nucleus</keyword>
<dbReference type="GO" id="GO:0031647">
    <property type="term" value="P:regulation of protein stability"/>
    <property type="evidence" value="ECO:0000318"/>
    <property type="project" value="GO_Central"/>
</dbReference>
<dbReference type="RefSeq" id="XP_010268438.1">
    <property type="nucleotide sequence ID" value="XM_010270136.2"/>
</dbReference>
<keyword evidence="9" id="KW-0788">Thiol protease</keyword>
<dbReference type="CDD" id="cd02668">
    <property type="entry name" value="Peptidase_C19L"/>
    <property type="match status" value="1"/>
</dbReference>
<dbReference type="Gene3D" id="3.30.2230.10">
    <property type="entry name" value="DUSP-like"/>
    <property type="match status" value="1"/>
</dbReference>
<comment type="subcellular location">
    <subcellularLocation>
        <location evidence="2">Nucleus</location>
    </subcellularLocation>
</comment>
<evidence type="ECO:0000256" key="10">
    <source>
        <dbReference type="ARBA" id="ARBA00023242"/>
    </source>
</evidence>
<comment type="function">
    <text evidence="11">Recognizes and hydrolyzes the peptide bond at the C-terminal Gly of ubiquitin. Involved in the processing of poly-ubiquitin precursors as well as that of ubiquitinated proteins. Deubiquitinates H2BK143ub1 of histone H2B.</text>
</comment>
<keyword evidence="6" id="KW-0677">Repeat</keyword>
<dbReference type="OrthoDB" id="289038at2759"/>
<comment type="catalytic activity">
    <reaction evidence="1">
        <text>Thiol-dependent hydrolysis of ester, thioester, amide, peptide and isopeptide bonds formed by the C-terminal Gly of ubiquitin (a 76-residue protein attached to proteins as an intracellular targeting signal).</text>
        <dbReference type="EC" id="3.4.19.12"/>
    </reaction>
</comment>
<feature type="domain" description="USP" evidence="17">
    <location>
        <begin position="107"/>
        <end position="446"/>
    </location>
</feature>
<evidence type="ECO:0000256" key="16">
    <source>
        <dbReference type="SAM" id="MobiDB-lite"/>
    </source>
</evidence>
<protein>
    <recommendedName>
        <fullName evidence="12">Ubiquitin carboxyl-terminal hydrolase 26</fullName>
        <ecNumber evidence="4">3.4.19.12</ecNumber>
    </recommendedName>
    <alternativeName>
        <fullName evidence="15">Deubiquitinating enzyme 26</fullName>
    </alternativeName>
    <alternativeName>
        <fullName evidence="13">Ubiquitin thioesterase 26</fullName>
    </alternativeName>
    <alternativeName>
        <fullName evidence="14">Ubiquitin-specific-processing protease 26</fullName>
    </alternativeName>
</protein>
<dbReference type="Gene3D" id="3.90.70.10">
    <property type="entry name" value="Cysteine proteinases"/>
    <property type="match status" value="1"/>
</dbReference>
<dbReference type="FunFam" id="3.90.70.10:FF:000049">
    <property type="entry name" value="ubiquitin carboxyl-terminal hydrolase 48"/>
    <property type="match status" value="1"/>
</dbReference>
<keyword evidence="5" id="KW-0645">Protease</keyword>
<keyword evidence="7" id="KW-0833">Ubl conjugation pathway</keyword>
<dbReference type="Pfam" id="PF00443">
    <property type="entry name" value="UCH"/>
    <property type="match status" value="1"/>
</dbReference>
<dbReference type="PROSITE" id="PS50235">
    <property type="entry name" value="USP_3"/>
    <property type="match status" value="1"/>
</dbReference>
<reference evidence="20 21" key="1">
    <citation type="submission" date="2025-04" db="UniProtKB">
        <authorList>
            <consortium name="RefSeq"/>
        </authorList>
    </citation>
    <scope>IDENTIFICATION</scope>
</reference>
<dbReference type="GO" id="GO:0004197">
    <property type="term" value="F:cysteine-type endopeptidase activity"/>
    <property type="evidence" value="ECO:0007669"/>
    <property type="project" value="InterPro"/>
</dbReference>
<dbReference type="SUPFAM" id="SSF54001">
    <property type="entry name" value="Cysteine proteinases"/>
    <property type="match status" value="1"/>
</dbReference>
<evidence type="ECO:0000256" key="11">
    <source>
        <dbReference type="ARBA" id="ARBA00056392"/>
    </source>
</evidence>
<dbReference type="InterPro" id="IPR038765">
    <property type="entry name" value="Papain-like_cys_pep_sf"/>
</dbReference>
<comment type="similarity">
    <text evidence="3">Belongs to the peptidase C19 family.</text>
</comment>
<evidence type="ECO:0000259" key="18">
    <source>
        <dbReference type="PROSITE" id="PS51283"/>
    </source>
</evidence>
<evidence type="ECO:0000256" key="2">
    <source>
        <dbReference type="ARBA" id="ARBA00004123"/>
    </source>
</evidence>
<dbReference type="InterPro" id="IPR029071">
    <property type="entry name" value="Ubiquitin-like_domsf"/>
</dbReference>
<dbReference type="GO" id="GO:0016579">
    <property type="term" value="P:protein deubiquitination"/>
    <property type="evidence" value="ECO:0007669"/>
    <property type="project" value="InterPro"/>
</dbReference>
<feature type="domain" description="DUSP" evidence="18">
    <location>
        <begin position="617"/>
        <end position="719"/>
    </location>
</feature>
<evidence type="ECO:0000256" key="14">
    <source>
        <dbReference type="ARBA" id="ARBA00078771"/>
    </source>
</evidence>
<dbReference type="InterPro" id="IPR018200">
    <property type="entry name" value="USP_CS"/>
</dbReference>
<dbReference type="KEGG" id="nnu:104605393"/>
<dbReference type="GO" id="GO:0004843">
    <property type="term" value="F:cysteine-type deubiquitinase activity"/>
    <property type="evidence" value="ECO:0000318"/>
    <property type="project" value="GO_Central"/>
</dbReference>
<dbReference type="PROSITE" id="PS00972">
    <property type="entry name" value="USP_1"/>
    <property type="match status" value="1"/>
</dbReference>
<evidence type="ECO:0000313" key="21">
    <source>
        <dbReference type="RefSeq" id="XP_010268438.1"/>
    </source>
</evidence>
<dbReference type="InterPro" id="IPR050164">
    <property type="entry name" value="Peptidase_C19"/>
</dbReference>
<dbReference type="Proteomes" id="UP000189703">
    <property type="component" value="Unplaced"/>
</dbReference>
<evidence type="ECO:0000256" key="1">
    <source>
        <dbReference type="ARBA" id="ARBA00000707"/>
    </source>
</evidence>
<feature type="domain" description="DUSP" evidence="18">
    <location>
        <begin position="746"/>
        <end position="870"/>
    </location>
</feature>
<dbReference type="PANTHER" id="PTHR24006:SF722">
    <property type="entry name" value="UBIQUITIN CARBOXYL-TERMINAL HYDROLASE 48"/>
    <property type="match status" value="1"/>
</dbReference>
<dbReference type="Gene3D" id="3.10.20.90">
    <property type="entry name" value="Phosphatidylinositol 3-kinase Catalytic Subunit, Chain A, domain 1"/>
    <property type="match status" value="1"/>
</dbReference>
<organism evidence="19 21">
    <name type="scientific">Nelumbo nucifera</name>
    <name type="common">Sacred lotus</name>
    <dbReference type="NCBI Taxonomy" id="4432"/>
    <lineage>
        <taxon>Eukaryota</taxon>
        <taxon>Viridiplantae</taxon>
        <taxon>Streptophyta</taxon>
        <taxon>Embryophyta</taxon>
        <taxon>Tracheophyta</taxon>
        <taxon>Spermatophyta</taxon>
        <taxon>Magnoliopsida</taxon>
        <taxon>Proteales</taxon>
        <taxon>Nelumbonaceae</taxon>
        <taxon>Nelumbo</taxon>
    </lineage>
</organism>
<dbReference type="InterPro" id="IPR033841">
    <property type="entry name" value="Pep_USP48"/>
</dbReference>
<evidence type="ECO:0000313" key="19">
    <source>
        <dbReference type="Proteomes" id="UP000189703"/>
    </source>
</evidence>
<accession>A0A1U8AYG3</accession>
<dbReference type="RefSeq" id="XP_010268437.1">
    <property type="nucleotide sequence ID" value="XM_010270135.2"/>
</dbReference>
<evidence type="ECO:0000256" key="6">
    <source>
        <dbReference type="ARBA" id="ARBA00022737"/>
    </source>
</evidence>
<feature type="compositionally biased region" description="Basic residues" evidence="16">
    <location>
        <begin position="1"/>
        <end position="14"/>
    </location>
</feature>
<dbReference type="GeneID" id="104605393"/>
<dbReference type="eggNOG" id="KOG1863">
    <property type="taxonomic scope" value="Eukaryota"/>
</dbReference>
<proteinExistence type="inferred from homology"/>
<evidence type="ECO:0000256" key="15">
    <source>
        <dbReference type="ARBA" id="ARBA00082179"/>
    </source>
</evidence>
<evidence type="ECO:0000256" key="8">
    <source>
        <dbReference type="ARBA" id="ARBA00022801"/>
    </source>
</evidence>
<evidence type="ECO:0000256" key="5">
    <source>
        <dbReference type="ARBA" id="ARBA00022670"/>
    </source>
</evidence>
<dbReference type="InterPro" id="IPR044743">
    <property type="entry name" value="Ubl_USP48"/>
</dbReference>
<dbReference type="GO" id="GO:0006508">
    <property type="term" value="P:proteolysis"/>
    <property type="evidence" value="ECO:0007669"/>
    <property type="project" value="UniProtKB-KW"/>
</dbReference>
<dbReference type="PANTHER" id="PTHR24006">
    <property type="entry name" value="UBIQUITIN CARBOXYL-TERMINAL HYDROLASE"/>
    <property type="match status" value="1"/>
</dbReference>
<dbReference type="OMA" id="GSCEEMP"/>
<dbReference type="PROSITE" id="PS51283">
    <property type="entry name" value="DUSP"/>
    <property type="match status" value="3"/>
</dbReference>
<feature type="region of interest" description="Disordered" evidence="16">
    <location>
        <begin position="1"/>
        <end position="20"/>
    </location>
</feature>
<evidence type="ECO:0000256" key="3">
    <source>
        <dbReference type="ARBA" id="ARBA00009085"/>
    </source>
</evidence>
<evidence type="ECO:0000259" key="17">
    <source>
        <dbReference type="PROSITE" id="PS50235"/>
    </source>
</evidence>
<evidence type="ECO:0000256" key="7">
    <source>
        <dbReference type="ARBA" id="ARBA00022786"/>
    </source>
</evidence>
<feature type="domain" description="DUSP" evidence="18">
    <location>
        <begin position="510"/>
        <end position="602"/>
    </location>
</feature>
<name>A0A1U8AYG3_NELNU</name>
<dbReference type="GO" id="GO:0005634">
    <property type="term" value="C:nucleus"/>
    <property type="evidence" value="ECO:0000318"/>
    <property type="project" value="GO_Central"/>
</dbReference>
<evidence type="ECO:0000256" key="13">
    <source>
        <dbReference type="ARBA" id="ARBA00075174"/>
    </source>
</evidence>
<keyword evidence="19" id="KW-1185">Reference proteome</keyword>
<dbReference type="PROSITE" id="PS00973">
    <property type="entry name" value="USP_2"/>
    <property type="match status" value="1"/>
</dbReference>
<sequence>MSRPTTRSKNKRHKPDNNEGFSSEILRKIHLTGEITEDDIHQLYMIWKPVCQGCRINTKDNPNCFCGLVPPSGGTRKSGLWQKMSDIVLSLGPDPCKDLRVSNESPAGLTNLGATCYANSILQCLYMNTAFRRGVFSIELDLLKKQPVLHQLARLFAQLHSSKMAVIDSAPFIKTLELDNGVQQDSHEFLTLLLSLLERSLRHSKISKARTIVQDLFRGSVSNVTRCSMCGRDSEASSKMEDFYELELNIKDMKNLNESLDDYLSVEELKGDNQYFCESCGERVNATRCIKLRTLPYVLNFQLKRYVFLPKTTTKKKITSLFSFPRELDMGRRLSEPSLLELIYDLSAVLIHKGNAVNSGHYVAHIKDEHTGQWWEFDDEHVSMLGDHPFGEGSSSSTAKPVWNEPLVQSSCTGEKDSTVNGNLINTGDVQMFSSADAYMLMYKRRTIQKVDNMQLTGCGSSNMETPEKLVYESNNYCPPFHLLEEIKELNESYDDTCQQYKLKKEKEVENITERRQEVRSVLSEVPVHPLEESYFWISTDWLRQWADSITPPVLDNTSIQCLHGGVPVSKVGAMKRLSTNAWNKLLLKYNGGPALSNKDNCINCLLDGAHSMVSADNYRDRRASMKELAEAALAGRSFDGPLYYVSRAWLLQWLRRKNVDSPCEADAGPTASIRCPHGLLMPEQAAGAKRLLVPESLWLFFYESANAVKPDDLLGCSTFPVDSEVCARCSAELSQVACLEDSLRAAKLKQRQNHEKLVLGKNIALSPGCRYYLLPSSWLTKWRTYITASGKNVSASVEPESLDNILDSLKCEKHSHLLERPLSLTYKRGIVVQRVSNTDGLTIITEDDWKFFCEEWNCTEEKGISAKIEFPNCVSNKLPGSCKDVPVLDEHLSISLDEANDEAESSLPIIKTIPEICENCIGERESCELMRKLSYCNENICVYLVRGKEAPRSILEASATFVDSDRRTSKRSRKTPFGNSVNLKVSGSTSIYQLKMMIWESLGVVKENQILHKGSRVIDGESATLADMNIFSGDVLWVTDSEVHENRDIADELSEGKMVVEQTEAGFRGTLLTSNITTQLLIQEK</sequence>
<evidence type="ECO:0000313" key="20">
    <source>
        <dbReference type="RefSeq" id="XP_010268437.1"/>
    </source>
</evidence>
<dbReference type="CDD" id="cd01795">
    <property type="entry name" value="Ubl_USP48"/>
    <property type="match status" value="1"/>
</dbReference>
<dbReference type="InterPro" id="IPR001394">
    <property type="entry name" value="Peptidase_C19_UCH"/>
</dbReference>
<dbReference type="SUPFAM" id="SSF143791">
    <property type="entry name" value="DUSP-like"/>
    <property type="match status" value="1"/>
</dbReference>
<dbReference type="SMART" id="SM00695">
    <property type="entry name" value="DUSP"/>
    <property type="match status" value="1"/>
</dbReference>
<evidence type="ECO:0000256" key="4">
    <source>
        <dbReference type="ARBA" id="ARBA00012759"/>
    </source>
</evidence>
<dbReference type="InterPro" id="IPR028889">
    <property type="entry name" value="USP"/>
</dbReference>
<dbReference type="STRING" id="4432.A0A1U8AYG3"/>
<dbReference type="FunFam" id="3.30.2230.10:FF:000005">
    <property type="entry name" value="Ubiquitin carboxyl-terminal hydrolase 26"/>
    <property type="match status" value="1"/>
</dbReference>
<evidence type="ECO:0000256" key="9">
    <source>
        <dbReference type="ARBA" id="ARBA00022807"/>
    </source>
</evidence>
<gene>
    <name evidence="20 21" type="primary">LOC104605393</name>
</gene>
<dbReference type="EC" id="3.4.19.12" evidence="4"/>
<dbReference type="SUPFAM" id="SSF54236">
    <property type="entry name" value="Ubiquitin-like"/>
    <property type="match status" value="1"/>
</dbReference>
<dbReference type="InterPro" id="IPR006615">
    <property type="entry name" value="Pept_C19_DUSP"/>
</dbReference>
<keyword evidence="8 20" id="KW-0378">Hydrolase</keyword>
<dbReference type="GO" id="GO:0005829">
    <property type="term" value="C:cytosol"/>
    <property type="evidence" value="ECO:0000318"/>
    <property type="project" value="GO_Central"/>
</dbReference>
<dbReference type="AlphaFoldDB" id="A0A1U8AYG3"/>
<evidence type="ECO:0000256" key="12">
    <source>
        <dbReference type="ARBA" id="ARBA00071636"/>
    </source>
</evidence>